<dbReference type="RefSeq" id="WP_259429973.1">
    <property type="nucleotide sequence ID" value="NZ_CP103424.1"/>
</dbReference>
<gene>
    <name evidence="1" type="ORF">NX779_03135</name>
</gene>
<organism evidence="1 2">
    <name type="scientific">Mycoplasma cottewii</name>
    <dbReference type="NCBI Taxonomy" id="51364"/>
    <lineage>
        <taxon>Bacteria</taxon>
        <taxon>Bacillati</taxon>
        <taxon>Mycoplasmatota</taxon>
        <taxon>Mollicutes</taxon>
        <taxon>Mycoplasmataceae</taxon>
        <taxon>Mycoplasma</taxon>
    </lineage>
</organism>
<reference evidence="1" key="1">
    <citation type="submission" date="2022-08" db="EMBL/GenBank/DDBJ databases">
        <title>Complete genome sequence of Mycoplasma cottewii type strain VIS.</title>
        <authorList>
            <person name="Spergser J."/>
        </authorList>
    </citation>
    <scope>NUCLEOTIDE SEQUENCE</scope>
    <source>
        <strain evidence="1">VIS</strain>
    </source>
</reference>
<proteinExistence type="predicted"/>
<evidence type="ECO:0000313" key="2">
    <source>
        <dbReference type="Proteomes" id="UP001059819"/>
    </source>
</evidence>
<keyword evidence="2" id="KW-1185">Reference proteome</keyword>
<accession>A0ABY5TW60</accession>
<protein>
    <submittedName>
        <fullName evidence="1">Uncharacterized protein</fullName>
    </submittedName>
</protein>
<evidence type="ECO:0000313" key="1">
    <source>
        <dbReference type="EMBL" id="UWD34785.1"/>
    </source>
</evidence>
<dbReference type="Proteomes" id="UP001059819">
    <property type="component" value="Chromosome"/>
</dbReference>
<dbReference type="EMBL" id="CP103424">
    <property type="protein sequence ID" value="UWD34785.1"/>
    <property type="molecule type" value="Genomic_DNA"/>
</dbReference>
<name>A0ABY5TW60_9MOLU</name>
<sequence>MKKLLLPIIGSLIVGSALTGGSVYAVKTIRHNAEVDRIRTLFQNEASAAKKLIGDVTKHLTAIKNNNNLINNELNRINTQGKTILNDAKEVYKKAVSLSFYKVKDHDDKDVTYYLAYYKSDDNDIEATKKETTKLESSKKELVIPDSWENLLNTGIKAQVKVQKEDGQEKDEIKVIKTGEFNNMKLFDQNLVIDQVVKKILEQVKIGGEKLVEFFQKKLNELTKLLDDLKILDNEGLFKILVDRDPSLKDKFKDWQKMETKKKLETIKSILTSLKSEWDHLSSGVKDAIGELYTIEQTLNDILTRAQNDGAQSQSQPPAGTQ</sequence>